<evidence type="ECO:0000313" key="3">
    <source>
        <dbReference type="Proteomes" id="UP000011083"/>
    </source>
</evidence>
<dbReference type="RefSeq" id="XP_004339373.1">
    <property type="nucleotide sequence ID" value="XM_004339325.1"/>
</dbReference>
<dbReference type="EMBL" id="KB007974">
    <property type="protein sequence ID" value="ELR17360.1"/>
    <property type="molecule type" value="Genomic_DNA"/>
</dbReference>
<organism evidence="2 3">
    <name type="scientific">Acanthamoeba castellanii (strain ATCC 30010 / Neff)</name>
    <dbReference type="NCBI Taxonomy" id="1257118"/>
    <lineage>
        <taxon>Eukaryota</taxon>
        <taxon>Amoebozoa</taxon>
        <taxon>Discosea</taxon>
        <taxon>Longamoebia</taxon>
        <taxon>Centramoebida</taxon>
        <taxon>Acanthamoebidae</taxon>
        <taxon>Acanthamoeba</taxon>
    </lineage>
</organism>
<name>L8GWI4_ACACF</name>
<proteinExistence type="predicted"/>
<dbReference type="Proteomes" id="UP000011083">
    <property type="component" value="Unassembled WGS sequence"/>
</dbReference>
<feature type="region of interest" description="Disordered" evidence="1">
    <location>
        <begin position="1"/>
        <end position="30"/>
    </location>
</feature>
<reference evidence="2 3" key="1">
    <citation type="journal article" date="2013" name="Genome Biol.">
        <title>Genome of Acanthamoeba castellanii highlights extensive lateral gene transfer and early evolution of tyrosine kinase signaling.</title>
        <authorList>
            <person name="Clarke M."/>
            <person name="Lohan A.J."/>
            <person name="Liu B."/>
            <person name="Lagkouvardos I."/>
            <person name="Roy S."/>
            <person name="Zafar N."/>
            <person name="Bertelli C."/>
            <person name="Schilde C."/>
            <person name="Kianianmomeni A."/>
            <person name="Burglin T.R."/>
            <person name="Frech C."/>
            <person name="Turcotte B."/>
            <person name="Kopec K.O."/>
            <person name="Synnott J.M."/>
            <person name="Choo C."/>
            <person name="Paponov I."/>
            <person name="Finkler A."/>
            <person name="Soon Heng Tan C."/>
            <person name="Hutchins A.P."/>
            <person name="Weinmeier T."/>
            <person name="Rattei T."/>
            <person name="Chu J.S."/>
            <person name="Gimenez G."/>
            <person name="Irimia M."/>
            <person name="Rigden D.J."/>
            <person name="Fitzpatrick D.A."/>
            <person name="Lorenzo-Morales J."/>
            <person name="Bateman A."/>
            <person name="Chiu C.H."/>
            <person name="Tang P."/>
            <person name="Hegemann P."/>
            <person name="Fromm H."/>
            <person name="Raoult D."/>
            <person name="Greub G."/>
            <person name="Miranda-Saavedra D."/>
            <person name="Chen N."/>
            <person name="Nash P."/>
            <person name="Ginger M.L."/>
            <person name="Horn M."/>
            <person name="Schaap P."/>
            <person name="Caler L."/>
            <person name="Loftus B."/>
        </authorList>
    </citation>
    <scope>NUCLEOTIDE SEQUENCE [LARGE SCALE GENOMIC DNA]</scope>
    <source>
        <strain evidence="2 3">Neff</strain>
    </source>
</reference>
<accession>L8GWI4</accession>
<dbReference type="KEGG" id="acan:ACA1_060980"/>
<dbReference type="VEuPathDB" id="AmoebaDB:ACA1_060980"/>
<keyword evidence="3" id="KW-1185">Reference proteome</keyword>
<gene>
    <name evidence="2" type="ORF">ACA1_060980</name>
</gene>
<evidence type="ECO:0000313" key="2">
    <source>
        <dbReference type="EMBL" id="ELR17360.1"/>
    </source>
</evidence>
<evidence type="ECO:0000256" key="1">
    <source>
        <dbReference type="SAM" id="MobiDB-lite"/>
    </source>
</evidence>
<dbReference type="GeneID" id="14918279"/>
<dbReference type="AlphaFoldDB" id="L8GWI4"/>
<sequence length="158" mass="17177">MSTSLATPTPIKISGHEHPHKIRSKQIKEDTDAGLVGEQTMGFNETRGVPLDTMTTTPVFSSDAVIMASSSSTPSAVPSIMPDSSVVGKTALVRDIELERMSKLRELAEVADKHLVEITTPEGVSIKPMRASLQQVQAVQDAKTRRQRQSRVLVCIIQ</sequence>
<protein>
    <submittedName>
        <fullName evidence="2">Uncharacterized protein</fullName>
    </submittedName>
</protein>